<evidence type="ECO:0000313" key="6">
    <source>
        <dbReference type="Proteomes" id="UP000617979"/>
    </source>
</evidence>
<dbReference type="SMART" id="SM00345">
    <property type="entry name" value="HTH_GNTR"/>
    <property type="match status" value="1"/>
</dbReference>
<dbReference type="InterPro" id="IPR008920">
    <property type="entry name" value="TF_FadR/GntR_C"/>
</dbReference>
<dbReference type="InterPro" id="IPR036390">
    <property type="entry name" value="WH_DNA-bd_sf"/>
</dbReference>
<dbReference type="InterPro" id="IPR011711">
    <property type="entry name" value="GntR_C"/>
</dbReference>
<keyword evidence="3" id="KW-0804">Transcription</keyword>
<evidence type="ECO:0000256" key="3">
    <source>
        <dbReference type="ARBA" id="ARBA00023163"/>
    </source>
</evidence>
<comment type="caution">
    <text evidence="5">The sequence shown here is derived from an EMBL/GenBank/DDBJ whole genome shotgun (WGS) entry which is preliminary data.</text>
</comment>
<keyword evidence="2" id="KW-0238">DNA-binding</keyword>
<dbReference type="PANTHER" id="PTHR43537:SF5">
    <property type="entry name" value="UXU OPERON TRANSCRIPTIONAL REGULATOR"/>
    <property type="match status" value="1"/>
</dbReference>
<organism evidence="5 6">
    <name type="scientific">Kroppenstedtia guangzhouensis</name>
    <dbReference type="NCBI Taxonomy" id="1274356"/>
    <lineage>
        <taxon>Bacteria</taxon>
        <taxon>Bacillati</taxon>
        <taxon>Bacillota</taxon>
        <taxon>Bacilli</taxon>
        <taxon>Bacillales</taxon>
        <taxon>Thermoactinomycetaceae</taxon>
        <taxon>Kroppenstedtia</taxon>
    </lineage>
</organism>
<feature type="domain" description="HTH gntR-type" evidence="4">
    <location>
        <begin position="12"/>
        <end position="80"/>
    </location>
</feature>
<evidence type="ECO:0000259" key="4">
    <source>
        <dbReference type="PROSITE" id="PS50949"/>
    </source>
</evidence>
<evidence type="ECO:0000256" key="2">
    <source>
        <dbReference type="ARBA" id="ARBA00023125"/>
    </source>
</evidence>
<dbReference type="Pfam" id="PF00392">
    <property type="entry name" value="GntR"/>
    <property type="match status" value="1"/>
</dbReference>
<dbReference type="RefSeq" id="WP_229736093.1">
    <property type="nucleotide sequence ID" value="NZ_BMEX01000010.1"/>
</dbReference>
<dbReference type="SUPFAM" id="SSF46785">
    <property type="entry name" value="Winged helix' DNA-binding domain"/>
    <property type="match status" value="1"/>
</dbReference>
<sequence length="238" mass="27469">MCLKAVLLEAGSTKFQSILLRIHEVIDEEGLKPGDRIPSERELVSRLQVGRSTVREALRALELLGIITTRRGQGTFLQPYRSHRLVELLAFYILRDETARDNLLEMRMLLETGAVRLAALRAREEDLHALEGIWSAMKKKVLAGEVPVEEDYEFHRRMVQSSHNHLLLRVWYPVIQYGQTVRENSLNRCGRPQQALQEHRDILDAIRERNPRVAERRLEAHLSVAGFFRVGGQGYRET</sequence>
<dbReference type="InterPro" id="IPR000524">
    <property type="entry name" value="Tscrpt_reg_HTH_GntR"/>
</dbReference>
<dbReference type="Gene3D" id="1.20.120.530">
    <property type="entry name" value="GntR ligand-binding domain-like"/>
    <property type="match status" value="1"/>
</dbReference>
<name>A0ABQ1GX37_9BACL</name>
<protein>
    <submittedName>
        <fullName evidence="5">GntR family transcriptional regulator</fullName>
    </submittedName>
</protein>
<dbReference type="Proteomes" id="UP000617979">
    <property type="component" value="Unassembled WGS sequence"/>
</dbReference>
<evidence type="ECO:0000313" key="5">
    <source>
        <dbReference type="EMBL" id="GGA51663.1"/>
    </source>
</evidence>
<dbReference type="SMART" id="SM00895">
    <property type="entry name" value="FCD"/>
    <property type="match status" value="1"/>
</dbReference>
<dbReference type="PROSITE" id="PS50949">
    <property type="entry name" value="HTH_GNTR"/>
    <property type="match status" value="1"/>
</dbReference>
<keyword evidence="1" id="KW-0805">Transcription regulation</keyword>
<evidence type="ECO:0000256" key="1">
    <source>
        <dbReference type="ARBA" id="ARBA00023015"/>
    </source>
</evidence>
<dbReference type="EMBL" id="BMEX01000010">
    <property type="protein sequence ID" value="GGA51663.1"/>
    <property type="molecule type" value="Genomic_DNA"/>
</dbReference>
<dbReference type="Gene3D" id="1.10.10.10">
    <property type="entry name" value="Winged helix-like DNA-binding domain superfamily/Winged helix DNA-binding domain"/>
    <property type="match status" value="1"/>
</dbReference>
<dbReference type="CDD" id="cd07377">
    <property type="entry name" value="WHTH_GntR"/>
    <property type="match status" value="1"/>
</dbReference>
<reference evidence="6" key="1">
    <citation type="journal article" date="2019" name="Int. J. Syst. Evol. Microbiol.">
        <title>The Global Catalogue of Microorganisms (GCM) 10K type strain sequencing project: providing services to taxonomists for standard genome sequencing and annotation.</title>
        <authorList>
            <consortium name="The Broad Institute Genomics Platform"/>
            <consortium name="The Broad Institute Genome Sequencing Center for Infectious Disease"/>
            <person name="Wu L."/>
            <person name="Ma J."/>
        </authorList>
    </citation>
    <scope>NUCLEOTIDE SEQUENCE [LARGE SCALE GENOMIC DNA]</scope>
    <source>
        <strain evidence="6">CGMCC 1.12404</strain>
    </source>
</reference>
<dbReference type="PRINTS" id="PR00035">
    <property type="entry name" value="HTHGNTR"/>
</dbReference>
<keyword evidence="6" id="KW-1185">Reference proteome</keyword>
<gene>
    <name evidence="5" type="ORF">GCM10007416_26000</name>
</gene>
<accession>A0ABQ1GX37</accession>
<proteinExistence type="predicted"/>
<dbReference type="SUPFAM" id="SSF48008">
    <property type="entry name" value="GntR ligand-binding domain-like"/>
    <property type="match status" value="1"/>
</dbReference>
<dbReference type="PANTHER" id="PTHR43537">
    <property type="entry name" value="TRANSCRIPTIONAL REGULATOR, GNTR FAMILY"/>
    <property type="match status" value="1"/>
</dbReference>
<dbReference type="Pfam" id="PF07729">
    <property type="entry name" value="FCD"/>
    <property type="match status" value="1"/>
</dbReference>
<dbReference type="InterPro" id="IPR036388">
    <property type="entry name" value="WH-like_DNA-bd_sf"/>
</dbReference>